<proteinExistence type="predicted"/>
<evidence type="ECO:0000313" key="3">
    <source>
        <dbReference type="EMBL" id="KAI7726553.1"/>
    </source>
</evidence>
<protein>
    <recommendedName>
        <fullName evidence="2">Peptidase C1A papain C-terminal domain-containing protein</fullName>
    </recommendedName>
</protein>
<reference evidence="3" key="1">
    <citation type="submission" date="2022-06" db="EMBL/GenBank/DDBJ databases">
        <title>Uncovering the hologenomic basis of an extraordinary plant invasion.</title>
        <authorList>
            <person name="Bieker V.C."/>
            <person name="Martin M.D."/>
            <person name="Gilbert T."/>
            <person name="Hodgins K."/>
            <person name="Battlay P."/>
            <person name="Petersen B."/>
            <person name="Wilson J."/>
        </authorList>
    </citation>
    <scope>NUCLEOTIDE SEQUENCE</scope>
    <source>
        <strain evidence="3">AA19_3_7</strain>
        <tissue evidence="3">Leaf</tissue>
    </source>
</reference>
<dbReference type="GO" id="GO:0006508">
    <property type="term" value="P:proteolysis"/>
    <property type="evidence" value="ECO:0007669"/>
    <property type="project" value="InterPro"/>
</dbReference>
<evidence type="ECO:0000259" key="2">
    <source>
        <dbReference type="Pfam" id="PF00112"/>
    </source>
</evidence>
<feature type="compositionally biased region" description="Low complexity" evidence="1">
    <location>
        <begin position="23"/>
        <end position="33"/>
    </location>
</feature>
<accession>A0AAD5G3R7</accession>
<feature type="compositionally biased region" description="Basic and acidic residues" evidence="1">
    <location>
        <begin position="1"/>
        <end position="11"/>
    </location>
</feature>
<sequence length="184" mass="19944">ERERERERSGKTEGGGGAVGFRSSLSLPTSSTSAEGSPAYTGGCVFDPAKENSPVVSIDGHGVIPKNFEQSLMKAVANQPVAVAIDAGGEDFQFYSEMARRCRFDDNQPPRVYVHLLCVRDFGDGVFIAFSFKIITIWSRLPGPTVVENAFGHVKSIDAELGPDLAVMQRNDTNCFAKKNGMHT</sequence>
<feature type="domain" description="Peptidase C1A papain C-terminal" evidence="2">
    <location>
        <begin position="42"/>
        <end position="97"/>
    </location>
</feature>
<dbReference type="SUPFAM" id="SSF54001">
    <property type="entry name" value="Cysteine proteinases"/>
    <property type="match status" value="1"/>
</dbReference>
<dbReference type="AlphaFoldDB" id="A0AAD5G3R7"/>
<dbReference type="InterPro" id="IPR000668">
    <property type="entry name" value="Peptidase_C1A_C"/>
</dbReference>
<dbReference type="InterPro" id="IPR038765">
    <property type="entry name" value="Papain-like_cys_pep_sf"/>
</dbReference>
<feature type="non-terminal residue" evidence="3">
    <location>
        <position position="184"/>
    </location>
</feature>
<comment type="caution">
    <text evidence="3">The sequence shown here is derived from an EMBL/GenBank/DDBJ whole genome shotgun (WGS) entry which is preliminary data.</text>
</comment>
<gene>
    <name evidence="3" type="ORF">M8C21_032104</name>
</gene>
<feature type="region of interest" description="Disordered" evidence="1">
    <location>
        <begin position="1"/>
        <end position="36"/>
    </location>
</feature>
<name>A0AAD5G3R7_AMBAR</name>
<dbReference type="GO" id="GO:0008234">
    <property type="term" value="F:cysteine-type peptidase activity"/>
    <property type="evidence" value="ECO:0007669"/>
    <property type="project" value="InterPro"/>
</dbReference>
<dbReference type="Proteomes" id="UP001206925">
    <property type="component" value="Unassembled WGS sequence"/>
</dbReference>
<keyword evidence="4" id="KW-1185">Reference proteome</keyword>
<dbReference type="EMBL" id="JAMZMK010011634">
    <property type="protein sequence ID" value="KAI7726553.1"/>
    <property type="molecule type" value="Genomic_DNA"/>
</dbReference>
<evidence type="ECO:0000256" key="1">
    <source>
        <dbReference type="SAM" id="MobiDB-lite"/>
    </source>
</evidence>
<evidence type="ECO:0000313" key="4">
    <source>
        <dbReference type="Proteomes" id="UP001206925"/>
    </source>
</evidence>
<dbReference type="Pfam" id="PF00112">
    <property type="entry name" value="Peptidase_C1"/>
    <property type="match status" value="1"/>
</dbReference>
<organism evidence="3 4">
    <name type="scientific">Ambrosia artemisiifolia</name>
    <name type="common">Common ragweed</name>
    <dbReference type="NCBI Taxonomy" id="4212"/>
    <lineage>
        <taxon>Eukaryota</taxon>
        <taxon>Viridiplantae</taxon>
        <taxon>Streptophyta</taxon>
        <taxon>Embryophyta</taxon>
        <taxon>Tracheophyta</taxon>
        <taxon>Spermatophyta</taxon>
        <taxon>Magnoliopsida</taxon>
        <taxon>eudicotyledons</taxon>
        <taxon>Gunneridae</taxon>
        <taxon>Pentapetalae</taxon>
        <taxon>asterids</taxon>
        <taxon>campanulids</taxon>
        <taxon>Asterales</taxon>
        <taxon>Asteraceae</taxon>
        <taxon>Asteroideae</taxon>
        <taxon>Heliantheae alliance</taxon>
        <taxon>Heliantheae</taxon>
        <taxon>Ambrosia</taxon>
    </lineage>
</organism>
<dbReference type="Gene3D" id="3.90.70.10">
    <property type="entry name" value="Cysteine proteinases"/>
    <property type="match status" value="1"/>
</dbReference>